<organism evidence="4 6">
    <name type="scientific">Rotaria socialis</name>
    <dbReference type="NCBI Taxonomy" id="392032"/>
    <lineage>
        <taxon>Eukaryota</taxon>
        <taxon>Metazoa</taxon>
        <taxon>Spiralia</taxon>
        <taxon>Gnathifera</taxon>
        <taxon>Rotifera</taxon>
        <taxon>Eurotatoria</taxon>
        <taxon>Bdelloidea</taxon>
        <taxon>Philodinida</taxon>
        <taxon>Philodinidae</taxon>
        <taxon>Rotaria</taxon>
    </lineage>
</organism>
<evidence type="ECO:0000313" key="5">
    <source>
        <dbReference type="EMBL" id="CAF3774684.1"/>
    </source>
</evidence>
<evidence type="ECO:0000256" key="1">
    <source>
        <dbReference type="SAM" id="MobiDB-lite"/>
    </source>
</evidence>
<sequence>MFHSVPMLYSIFIIIAFTLPQYVHSSCCRLPFTDGECQVNRKGPHRYHVMPDLRSGLVTESTECYINDFDATYRKLVETKNYCNDCPGLLIFHTNSSEIFLFPEYIERILEGRTQAQRKNVVILTTSLTGAYDLNFTLFSRYYSSRRVDEVPSLYVDLQLPEYDPKLEVQPSLRLRIPNYIEDKEGSSKISRQQLISPLIDIEHTMIHQLPYLYHFDIEKHRHPPTRCTLYDVQISSSGLVWKVLDSEAAACRTFMSHFGQNKCFATGFTRLFCPIEESILSDDRLELPSYVQMEAYVERLTIAVTGSRQVAMSLSNDQMRPAKQVKILLLRGYLLVTDINIDLPILVEYGSNCDDYGLVVPDGFSTTRYRHFDSENTPISLRNRAIDAPSCFQVIPNLAQVLLSLSFRKSALLSSTIQSKSDEKQIAIVSDSTESTITLDLNLTNVTNDYQEISKTNYWNIILNKNNLAYAAIVLLVLLILIPLCVIVFCLVYCNDDHEASWTLKHVSHANPPYNTSMDDQSNTSANSNVHKSTQTTDNPIRI</sequence>
<keyword evidence="2" id="KW-0472">Membrane</keyword>
<keyword evidence="2" id="KW-0812">Transmembrane</keyword>
<keyword evidence="3" id="KW-0732">Signal</keyword>
<dbReference type="EMBL" id="CAJNYT010005775">
    <property type="protein sequence ID" value="CAF3774684.1"/>
    <property type="molecule type" value="Genomic_DNA"/>
</dbReference>
<evidence type="ECO:0000256" key="2">
    <source>
        <dbReference type="SAM" id="Phobius"/>
    </source>
</evidence>
<name>A0A818MJG7_9BILA</name>
<dbReference type="EMBL" id="CAJNYV010003582">
    <property type="protein sequence ID" value="CAF3590292.1"/>
    <property type="molecule type" value="Genomic_DNA"/>
</dbReference>
<gene>
    <name evidence="5" type="ORF">GRG538_LOCUS32701</name>
    <name evidence="4" type="ORF">KIK155_LOCUS20408</name>
</gene>
<feature type="chain" id="PRO_5036233610" description="Envelope protein" evidence="3">
    <location>
        <begin position="26"/>
        <end position="544"/>
    </location>
</feature>
<evidence type="ECO:0000256" key="3">
    <source>
        <dbReference type="SAM" id="SignalP"/>
    </source>
</evidence>
<proteinExistence type="predicted"/>
<protein>
    <recommendedName>
        <fullName evidence="7">Envelope protein</fullName>
    </recommendedName>
</protein>
<evidence type="ECO:0000313" key="6">
    <source>
        <dbReference type="Proteomes" id="UP000663865"/>
    </source>
</evidence>
<dbReference type="AlphaFoldDB" id="A0A818MJG7"/>
<feature type="signal peptide" evidence="3">
    <location>
        <begin position="1"/>
        <end position="25"/>
    </location>
</feature>
<comment type="caution">
    <text evidence="4">The sequence shown here is derived from an EMBL/GenBank/DDBJ whole genome shotgun (WGS) entry which is preliminary data.</text>
</comment>
<accession>A0A818MJG7</accession>
<reference evidence="4" key="1">
    <citation type="submission" date="2021-02" db="EMBL/GenBank/DDBJ databases">
        <authorList>
            <person name="Nowell W R."/>
        </authorList>
    </citation>
    <scope>NUCLEOTIDE SEQUENCE</scope>
</reference>
<keyword evidence="2" id="KW-1133">Transmembrane helix</keyword>
<feature type="transmembrane region" description="Helical" evidence="2">
    <location>
        <begin position="469"/>
        <end position="495"/>
    </location>
</feature>
<evidence type="ECO:0008006" key="7">
    <source>
        <dbReference type="Google" id="ProtNLM"/>
    </source>
</evidence>
<feature type="region of interest" description="Disordered" evidence="1">
    <location>
        <begin position="516"/>
        <end position="544"/>
    </location>
</feature>
<evidence type="ECO:0000313" key="4">
    <source>
        <dbReference type="EMBL" id="CAF3590292.1"/>
    </source>
</evidence>
<dbReference type="Proteomes" id="UP000663865">
    <property type="component" value="Unassembled WGS sequence"/>
</dbReference>
<dbReference type="Proteomes" id="UP000663872">
    <property type="component" value="Unassembled WGS sequence"/>
</dbReference>